<keyword evidence="2" id="KW-0560">Oxidoreductase</keyword>
<keyword evidence="4" id="KW-0812">Transmembrane</keyword>
<keyword evidence="4" id="KW-1133">Transmembrane helix</keyword>
<comment type="similarity">
    <text evidence="1">Belongs to the HY2 family.</text>
</comment>
<proteinExistence type="inferred from homology"/>
<accession>A0A7S4EME3</accession>
<dbReference type="AlphaFoldDB" id="A0A7S4EME3"/>
<evidence type="ECO:0000256" key="3">
    <source>
        <dbReference type="SAM" id="MobiDB-lite"/>
    </source>
</evidence>
<dbReference type="PANTHER" id="PTHR34557">
    <property type="entry name" value="PHYTOCHROMOBILIN:FERREDOXIN OXIDOREDUCTASE, CHLOROPLASTIC"/>
    <property type="match status" value="1"/>
</dbReference>
<name>A0A7S4EME3_9STRA</name>
<gene>
    <name evidence="5" type="ORF">PAUS00366_LOCUS15771</name>
</gene>
<protein>
    <recommendedName>
        <fullName evidence="6">Phycoerythrobilin:ferredoxin oxidoreductase</fullName>
    </recommendedName>
</protein>
<evidence type="ECO:0000256" key="4">
    <source>
        <dbReference type="SAM" id="Phobius"/>
    </source>
</evidence>
<dbReference type="PANTHER" id="PTHR34557:SF1">
    <property type="entry name" value="PHYTOCHROMOBILIN:FERREDOXIN OXIDOREDUCTASE, CHLOROPLASTIC"/>
    <property type="match status" value="1"/>
</dbReference>
<sequence>MVSDRPTFILSLGPFALMSMMLATMFVNVFAFSVDSRTNPATRKFSCINTMAYNLRLQSQKNTRNWMKINTLHAAGVNTNDEEVAVTSSAAADGLYKKFADHAAEQLLETGWLKNDDTVPLDLSEKQAPARGSKTESIVRITTQALIPKTKASNSDDNDDENKQLVRYARITLLETVPVSSEGDGVVSPNGIQVLNFVVLPNADTTLPVLGIDLVSLPGSRHLLLLDAQPMAVPNPHESHWEEWYNKHVRGSVDHPEKISDESLKYAWGGDFPETVKKYVSKYALWTRLQNISEDTSTEQKPSDDKTMSNDTSTTPAVKAIQEDIFVAFQAHLDAYLELLGRYASDIAAVEGDNHQSSYLDYRRNNDPAKPMLNSLFGPEWTQTLLDKVLFPQD</sequence>
<evidence type="ECO:0008006" key="6">
    <source>
        <dbReference type="Google" id="ProtNLM"/>
    </source>
</evidence>
<dbReference type="InterPro" id="IPR009249">
    <property type="entry name" value="Ferredoxin-dep_bilin_Rdtase"/>
</dbReference>
<keyword evidence="4" id="KW-0472">Membrane</keyword>
<dbReference type="GO" id="GO:0010024">
    <property type="term" value="P:phytochromobilin biosynthetic process"/>
    <property type="evidence" value="ECO:0007669"/>
    <property type="project" value="InterPro"/>
</dbReference>
<organism evidence="5">
    <name type="scientific">Pseudo-nitzschia australis</name>
    <dbReference type="NCBI Taxonomy" id="44445"/>
    <lineage>
        <taxon>Eukaryota</taxon>
        <taxon>Sar</taxon>
        <taxon>Stramenopiles</taxon>
        <taxon>Ochrophyta</taxon>
        <taxon>Bacillariophyta</taxon>
        <taxon>Bacillariophyceae</taxon>
        <taxon>Bacillariophycidae</taxon>
        <taxon>Bacillariales</taxon>
        <taxon>Bacillariaceae</taxon>
        <taxon>Pseudo-nitzschia</taxon>
    </lineage>
</organism>
<dbReference type="GO" id="GO:0050897">
    <property type="term" value="F:cobalt ion binding"/>
    <property type="evidence" value="ECO:0007669"/>
    <property type="project" value="InterPro"/>
</dbReference>
<feature type="region of interest" description="Disordered" evidence="3">
    <location>
        <begin position="294"/>
        <end position="314"/>
    </location>
</feature>
<evidence type="ECO:0000313" key="5">
    <source>
        <dbReference type="EMBL" id="CAE0723015.1"/>
    </source>
</evidence>
<dbReference type="GO" id="GO:0016636">
    <property type="term" value="F:oxidoreductase activity, acting on the CH-CH group of donors, iron-sulfur protein as acceptor"/>
    <property type="evidence" value="ECO:0007669"/>
    <property type="project" value="InterPro"/>
</dbReference>
<evidence type="ECO:0000256" key="2">
    <source>
        <dbReference type="ARBA" id="ARBA00023002"/>
    </source>
</evidence>
<dbReference type="Pfam" id="PF05996">
    <property type="entry name" value="Fe_bilin_red"/>
    <property type="match status" value="2"/>
</dbReference>
<evidence type="ECO:0000256" key="1">
    <source>
        <dbReference type="ARBA" id="ARBA00006908"/>
    </source>
</evidence>
<reference evidence="5" key="1">
    <citation type="submission" date="2021-01" db="EMBL/GenBank/DDBJ databases">
        <authorList>
            <person name="Corre E."/>
            <person name="Pelletier E."/>
            <person name="Niang G."/>
            <person name="Scheremetjew M."/>
            <person name="Finn R."/>
            <person name="Kale V."/>
            <person name="Holt S."/>
            <person name="Cochrane G."/>
            <person name="Meng A."/>
            <person name="Brown T."/>
            <person name="Cohen L."/>
        </authorList>
    </citation>
    <scope>NUCLEOTIDE SEQUENCE</scope>
    <source>
        <strain evidence="5">10249 10 AB</strain>
    </source>
</reference>
<dbReference type="Gene3D" id="3.40.1500.20">
    <property type="match status" value="1"/>
</dbReference>
<dbReference type="EMBL" id="HBIX01022623">
    <property type="protein sequence ID" value="CAE0723015.1"/>
    <property type="molecule type" value="Transcribed_RNA"/>
</dbReference>
<feature type="transmembrane region" description="Helical" evidence="4">
    <location>
        <begin position="12"/>
        <end position="34"/>
    </location>
</feature>